<dbReference type="InterPro" id="IPR038144">
    <property type="entry name" value="IPI"/>
</dbReference>
<name>A0A6H1UDC1_9GAMM</name>
<dbReference type="EMBL" id="CP051180">
    <property type="protein sequence ID" value="QIZ76838.1"/>
    <property type="molecule type" value="Genomic_DNA"/>
</dbReference>
<dbReference type="KEGG" id="fes:HER31_08090"/>
<sequence>MKAYWLVLPFLVGCADLNTEATPMVDTSAGNAKAKLGQAQPDNSIAEPSLKQANSPVTATLVTATHWDRTKAAQPKLVLANTSNASVNFTIRSGMVADFALSHKGEVVWRYSEEMMFTQVLSDLTIAAAAEQHVSIAIPANVLSNLAAGSYRLHASVNAIEQERLPAIQPVTVELL</sequence>
<accession>A0A6H1UDC1</accession>
<keyword evidence="3" id="KW-1185">Reference proteome</keyword>
<evidence type="ECO:0000313" key="2">
    <source>
        <dbReference type="EMBL" id="QIZ76838.1"/>
    </source>
</evidence>
<gene>
    <name evidence="2" type="ORF">HER31_08090</name>
</gene>
<dbReference type="RefSeq" id="WP_168660099.1">
    <property type="nucleotide sequence ID" value="NZ_CP051180.1"/>
</dbReference>
<proteinExistence type="predicted"/>
<feature type="domain" description="Intracellular proteinase inhibitor BsuPI" evidence="1">
    <location>
        <begin position="71"/>
        <end position="159"/>
    </location>
</feature>
<protein>
    <recommendedName>
        <fullName evidence="1">Intracellular proteinase inhibitor BsuPI domain-containing protein</fullName>
    </recommendedName>
</protein>
<organism evidence="2 3">
    <name type="scientific">Ferrimonas lipolytica</name>
    <dbReference type="NCBI Taxonomy" id="2724191"/>
    <lineage>
        <taxon>Bacteria</taxon>
        <taxon>Pseudomonadati</taxon>
        <taxon>Pseudomonadota</taxon>
        <taxon>Gammaproteobacteria</taxon>
        <taxon>Alteromonadales</taxon>
        <taxon>Ferrimonadaceae</taxon>
        <taxon>Ferrimonas</taxon>
    </lineage>
</organism>
<reference evidence="2 3" key="1">
    <citation type="submission" date="2020-04" db="EMBL/GenBank/DDBJ databases">
        <title>Ferrimonas sp. S7 isolated from sea water.</title>
        <authorList>
            <person name="Bae S.S."/>
            <person name="Baek K."/>
        </authorList>
    </citation>
    <scope>NUCLEOTIDE SEQUENCE [LARGE SCALE GENOMIC DNA]</scope>
    <source>
        <strain evidence="2 3">S7</strain>
    </source>
</reference>
<dbReference type="Proteomes" id="UP000501602">
    <property type="component" value="Chromosome"/>
</dbReference>
<evidence type="ECO:0000313" key="3">
    <source>
        <dbReference type="Proteomes" id="UP000501602"/>
    </source>
</evidence>
<evidence type="ECO:0000259" key="1">
    <source>
        <dbReference type="Pfam" id="PF12690"/>
    </source>
</evidence>
<dbReference type="AlphaFoldDB" id="A0A6H1UDC1"/>
<dbReference type="Pfam" id="PF12690">
    <property type="entry name" value="BsuPI"/>
    <property type="match status" value="1"/>
</dbReference>
<dbReference type="Gene3D" id="2.60.40.2360">
    <property type="entry name" value="Intracellular proteinase inhibitor BsuPI"/>
    <property type="match status" value="1"/>
</dbReference>
<dbReference type="InterPro" id="IPR020481">
    <property type="entry name" value="Intracell_prot_inh_BsuPI"/>
</dbReference>